<dbReference type="EMBL" id="CP014863">
    <property type="protein sequence ID" value="ASJ03820.1"/>
    <property type="molecule type" value="Genomic_DNA"/>
</dbReference>
<keyword evidence="3" id="KW-1185">Reference proteome</keyword>
<evidence type="ECO:0000313" key="2">
    <source>
        <dbReference type="EMBL" id="ASJ03820.1"/>
    </source>
</evidence>
<dbReference type="InterPro" id="IPR036390">
    <property type="entry name" value="WH_DNA-bd_sf"/>
</dbReference>
<dbReference type="AlphaFoldDB" id="A0A2Z2MB43"/>
<dbReference type="SUPFAM" id="SSF46785">
    <property type="entry name" value="Winged helix' DNA-binding domain"/>
    <property type="match status" value="1"/>
</dbReference>
<feature type="coiled-coil region" evidence="1">
    <location>
        <begin position="1"/>
        <end position="45"/>
    </location>
</feature>
<feature type="coiled-coil region" evidence="1">
    <location>
        <begin position="78"/>
        <end position="135"/>
    </location>
</feature>
<dbReference type="InterPro" id="IPR036388">
    <property type="entry name" value="WH-like_DNA-bd_sf"/>
</dbReference>
<keyword evidence="2" id="KW-0614">Plasmid</keyword>
<accession>A0A2Z2MB43</accession>
<dbReference type="GeneID" id="33320891"/>
<geneLocation type="plasmid" evidence="3"/>
<organism evidence="2 3">
    <name type="scientific">Thermococcus profundus</name>
    <dbReference type="NCBI Taxonomy" id="49899"/>
    <lineage>
        <taxon>Archaea</taxon>
        <taxon>Methanobacteriati</taxon>
        <taxon>Methanobacteriota</taxon>
        <taxon>Thermococci</taxon>
        <taxon>Thermococcales</taxon>
        <taxon>Thermococcaceae</taxon>
        <taxon>Thermococcus</taxon>
    </lineage>
</organism>
<dbReference type="Gene3D" id="1.10.10.10">
    <property type="entry name" value="Winged helix-like DNA-binding domain superfamily/Winged helix DNA-binding domain"/>
    <property type="match status" value="1"/>
</dbReference>
<evidence type="ECO:0000256" key="1">
    <source>
        <dbReference type="SAM" id="Coils"/>
    </source>
</evidence>
<name>A0A2Z2MB43_THEPR</name>
<proteinExistence type="predicted"/>
<reference evidence="2 3" key="1">
    <citation type="submission" date="2016-03" db="EMBL/GenBank/DDBJ databases">
        <title>Complete genome sequence of Thermococcus profundus strain DT5432.</title>
        <authorList>
            <person name="Oger P.M."/>
        </authorList>
    </citation>
    <scope>NUCLEOTIDE SEQUENCE [LARGE SCALE GENOMIC DNA]</scope>
    <source>
        <strain evidence="2 3">DT 5432</strain>
        <plasmid evidence="3">Plasmid</plasmid>
    </source>
</reference>
<protein>
    <submittedName>
        <fullName evidence="2">Uncharacterized protein</fullName>
    </submittedName>
</protein>
<evidence type="ECO:0000313" key="3">
    <source>
        <dbReference type="Proteomes" id="UP000250179"/>
    </source>
</evidence>
<dbReference type="KEGG" id="tprf:A3L09_10705"/>
<dbReference type="Gene3D" id="1.20.1270.70">
    <property type="entry name" value="Designed single chain three-helix bundle"/>
    <property type="match status" value="1"/>
</dbReference>
<gene>
    <name evidence="2" type="ORF">A3L09_10705</name>
</gene>
<dbReference type="Proteomes" id="UP000250179">
    <property type="component" value="Plasmid unnamed"/>
</dbReference>
<dbReference type="RefSeq" id="WP_088859079.1">
    <property type="nucleotide sequence ID" value="NZ_CP014863.1"/>
</dbReference>
<sequence>MFSKLRRLLNLSEEVDQLKQELSKVENLEQRLNELEEQIKVLEAKTAPIQEVQEVKKTLQQLQTEVHNLTVFSLMESNKEKNSSLENLKKTIIELLSRGEVKSMTELKKMTGASWRELYAALKELEKEKKIMKKRKKKRVVVTLTSVNTEAKDK</sequence>
<keyword evidence="1" id="KW-0175">Coiled coil</keyword>